<evidence type="ECO:0000313" key="3">
    <source>
        <dbReference type="Proteomes" id="UP001297581"/>
    </source>
</evidence>
<dbReference type="RefSeq" id="WP_126167681.1">
    <property type="nucleotide sequence ID" value="NZ_JAKUDL010000005.1"/>
</dbReference>
<feature type="signal peptide" evidence="1">
    <location>
        <begin position="1"/>
        <end position="21"/>
    </location>
</feature>
<accession>A0AAJ1BIZ5</accession>
<evidence type="ECO:0008006" key="4">
    <source>
        <dbReference type="Google" id="ProtNLM"/>
    </source>
</evidence>
<keyword evidence="3" id="KW-1185">Reference proteome</keyword>
<proteinExistence type="predicted"/>
<gene>
    <name evidence="2" type="ORF">MJ923_15105</name>
</gene>
<comment type="caution">
    <text evidence="2">The sequence shown here is derived from an EMBL/GenBank/DDBJ whole genome shotgun (WGS) entry which is preliminary data.</text>
</comment>
<keyword evidence="1" id="KW-0732">Signal</keyword>
<organism evidence="2 3">
    <name type="scientific">Shewanella zhuhaiensis</name>
    <dbReference type="NCBI Taxonomy" id="2919576"/>
    <lineage>
        <taxon>Bacteria</taxon>
        <taxon>Pseudomonadati</taxon>
        <taxon>Pseudomonadota</taxon>
        <taxon>Gammaproteobacteria</taxon>
        <taxon>Alteromonadales</taxon>
        <taxon>Shewanellaceae</taxon>
        <taxon>Shewanella</taxon>
    </lineage>
</organism>
<sequence length="208" mass="22176">MRTALTTATLTALLLAVPAFAADKTLTQSFDYQGETLTLDVGVGEVEIVAADTQQVQIEVRVEPSNDGFLFFGGRKDVSDVDLHAKLTEGKKLTLRLNDNDDVKEHWRISIPASAAINVDMGVGRIETNGLDNSVEIDLGVGEVEVNHSHDYGDISLHSGVGDVSFSHNGQNVEVERAMVSASYQANAGGQGRLAVDVGVGEVDINKL</sequence>
<evidence type="ECO:0000256" key="1">
    <source>
        <dbReference type="SAM" id="SignalP"/>
    </source>
</evidence>
<feature type="chain" id="PRO_5042487322" description="Adhesin domain-containing protein" evidence="1">
    <location>
        <begin position="22"/>
        <end position="208"/>
    </location>
</feature>
<evidence type="ECO:0000313" key="2">
    <source>
        <dbReference type="EMBL" id="MCH4295635.1"/>
    </source>
</evidence>
<reference evidence="2 3" key="1">
    <citation type="submission" date="2022-02" db="EMBL/GenBank/DDBJ databases">
        <title>The genome sequence of Shewanella sp. 3B26.</title>
        <authorList>
            <person name="Du J."/>
        </authorList>
    </citation>
    <scope>NUCLEOTIDE SEQUENCE [LARGE SCALE GENOMIC DNA]</scope>
    <source>
        <strain evidence="2 3">3B26</strain>
    </source>
</reference>
<dbReference type="Proteomes" id="UP001297581">
    <property type="component" value="Unassembled WGS sequence"/>
</dbReference>
<protein>
    <recommendedName>
        <fullName evidence="4">Adhesin domain-containing protein</fullName>
    </recommendedName>
</protein>
<dbReference type="AlphaFoldDB" id="A0AAJ1BIZ5"/>
<dbReference type="EMBL" id="JAKUDL010000005">
    <property type="protein sequence ID" value="MCH4295635.1"/>
    <property type="molecule type" value="Genomic_DNA"/>
</dbReference>
<name>A0AAJ1BIZ5_9GAMM</name>